<proteinExistence type="predicted"/>
<keyword evidence="2" id="KW-1185">Reference proteome</keyword>
<evidence type="ECO:0000313" key="2">
    <source>
        <dbReference type="Proteomes" id="UP000886998"/>
    </source>
</evidence>
<sequence length="114" mass="13079">MIVRGLPIKKCPQAAVIPKHLDKEKYDDQFGLGEHLVEAEENLVPSFTKEDKDTMILIKINAYEFIEAQQKSKESAPLILKIENGMKNEVSDQEKEPMQLVPVRREIFSKLNVD</sequence>
<comment type="caution">
    <text evidence="1">The sequence shown here is derived from an EMBL/GenBank/DDBJ whole genome shotgun (WGS) entry which is preliminary data.</text>
</comment>
<gene>
    <name evidence="1" type="ORF">TNIN_212071</name>
</gene>
<evidence type="ECO:0000313" key="1">
    <source>
        <dbReference type="EMBL" id="GFY45924.1"/>
    </source>
</evidence>
<dbReference type="OrthoDB" id="10575130at2759"/>
<name>A0A8X6X2W9_9ARAC</name>
<organism evidence="1 2">
    <name type="scientific">Trichonephila inaurata madagascariensis</name>
    <dbReference type="NCBI Taxonomy" id="2747483"/>
    <lineage>
        <taxon>Eukaryota</taxon>
        <taxon>Metazoa</taxon>
        <taxon>Ecdysozoa</taxon>
        <taxon>Arthropoda</taxon>
        <taxon>Chelicerata</taxon>
        <taxon>Arachnida</taxon>
        <taxon>Araneae</taxon>
        <taxon>Araneomorphae</taxon>
        <taxon>Entelegynae</taxon>
        <taxon>Araneoidea</taxon>
        <taxon>Nephilidae</taxon>
        <taxon>Trichonephila</taxon>
        <taxon>Trichonephila inaurata</taxon>
    </lineage>
</organism>
<accession>A0A8X6X2W9</accession>
<dbReference type="EMBL" id="BMAV01005130">
    <property type="protein sequence ID" value="GFY45924.1"/>
    <property type="molecule type" value="Genomic_DNA"/>
</dbReference>
<dbReference type="AlphaFoldDB" id="A0A8X6X2W9"/>
<dbReference type="Proteomes" id="UP000886998">
    <property type="component" value="Unassembled WGS sequence"/>
</dbReference>
<reference evidence="1" key="1">
    <citation type="submission" date="2020-08" db="EMBL/GenBank/DDBJ databases">
        <title>Multicomponent nature underlies the extraordinary mechanical properties of spider dragline silk.</title>
        <authorList>
            <person name="Kono N."/>
            <person name="Nakamura H."/>
            <person name="Mori M."/>
            <person name="Yoshida Y."/>
            <person name="Ohtoshi R."/>
            <person name="Malay A.D."/>
            <person name="Moran D.A.P."/>
            <person name="Tomita M."/>
            <person name="Numata K."/>
            <person name="Arakawa K."/>
        </authorList>
    </citation>
    <scope>NUCLEOTIDE SEQUENCE</scope>
</reference>
<protein>
    <submittedName>
        <fullName evidence="1">Uncharacterized protein</fullName>
    </submittedName>
</protein>